<dbReference type="AlphaFoldDB" id="A0A2S1R174"/>
<gene>
    <name evidence="2" type="ORF">HYN59_14760</name>
</gene>
<evidence type="ECO:0000256" key="1">
    <source>
        <dbReference type="SAM" id="SignalP"/>
    </source>
</evidence>
<evidence type="ECO:0000313" key="2">
    <source>
        <dbReference type="EMBL" id="AWH86291.1"/>
    </source>
</evidence>
<organism evidence="2 3">
    <name type="scientific">Flavobacterium album</name>
    <dbReference type="NCBI Taxonomy" id="2175091"/>
    <lineage>
        <taxon>Bacteria</taxon>
        <taxon>Pseudomonadati</taxon>
        <taxon>Bacteroidota</taxon>
        <taxon>Flavobacteriia</taxon>
        <taxon>Flavobacteriales</taxon>
        <taxon>Flavobacteriaceae</taxon>
        <taxon>Flavobacterium</taxon>
    </lineage>
</organism>
<dbReference type="InterPro" id="IPR045391">
    <property type="entry name" value="DUF6520"/>
</dbReference>
<reference evidence="2 3" key="1">
    <citation type="submission" date="2018-04" db="EMBL/GenBank/DDBJ databases">
        <title>Genome sequencing of Flavobacterium sp. HYN0059.</title>
        <authorList>
            <person name="Yi H."/>
            <person name="Baek C."/>
        </authorList>
    </citation>
    <scope>NUCLEOTIDE SEQUENCE [LARGE SCALE GENOMIC DNA]</scope>
    <source>
        <strain evidence="2 3">HYN0059</strain>
    </source>
</reference>
<protein>
    <recommendedName>
        <fullName evidence="4">DUF3551 domain-containing protein</fullName>
    </recommendedName>
</protein>
<keyword evidence="3" id="KW-1185">Reference proteome</keyword>
<dbReference type="KEGG" id="falb:HYN59_14760"/>
<accession>A0A2S1R174</accession>
<evidence type="ECO:0000313" key="3">
    <source>
        <dbReference type="Proteomes" id="UP000244929"/>
    </source>
</evidence>
<dbReference type="Proteomes" id="UP000244929">
    <property type="component" value="Chromosome"/>
</dbReference>
<dbReference type="OrthoDB" id="1376768at2"/>
<dbReference type="Pfam" id="PF20130">
    <property type="entry name" value="DUF6520"/>
    <property type="match status" value="1"/>
</dbReference>
<name>A0A2S1R174_9FLAO</name>
<feature type="signal peptide" evidence="1">
    <location>
        <begin position="1"/>
        <end position="27"/>
    </location>
</feature>
<feature type="chain" id="PRO_5015448665" description="DUF3551 domain-containing protein" evidence="1">
    <location>
        <begin position="28"/>
        <end position="92"/>
    </location>
</feature>
<proteinExistence type="predicted"/>
<keyword evidence="1" id="KW-0732">Signal</keyword>
<dbReference type="EMBL" id="CP029186">
    <property type="protein sequence ID" value="AWH86291.1"/>
    <property type="molecule type" value="Genomic_DNA"/>
</dbReference>
<dbReference type="RefSeq" id="WP_108779014.1">
    <property type="nucleotide sequence ID" value="NZ_CP029186.1"/>
</dbReference>
<sequence>MNKKMFSIVLPAAVLAIGVLSAFGTQAKSSDKGALANEPGWYHTSPNELCKSETDCNIVQGDVCTVNMIPGAQQLYRRTALRSCEFPLYRPQ</sequence>
<evidence type="ECO:0008006" key="4">
    <source>
        <dbReference type="Google" id="ProtNLM"/>
    </source>
</evidence>